<organism evidence="3">
    <name type="scientific">Onchocerca flexuosa</name>
    <dbReference type="NCBI Taxonomy" id="387005"/>
    <lineage>
        <taxon>Eukaryota</taxon>
        <taxon>Metazoa</taxon>
        <taxon>Ecdysozoa</taxon>
        <taxon>Nematoda</taxon>
        <taxon>Chromadorea</taxon>
        <taxon>Rhabditida</taxon>
        <taxon>Spirurina</taxon>
        <taxon>Spiruromorpha</taxon>
        <taxon>Filarioidea</taxon>
        <taxon>Onchocercidae</taxon>
        <taxon>Onchocerca</taxon>
    </lineage>
</organism>
<keyword evidence="2" id="KW-1185">Reference proteome</keyword>
<evidence type="ECO:0000313" key="3">
    <source>
        <dbReference type="WBParaSite" id="OFLC_0001261501-mRNA-1"/>
    </source>
</evidence>
<dbReference type="WBParaSite" id="OFLC_0001261501-mRNA-1">
    <property type="protein sequence ID" value="OFLC_0001261501-mRNA-1"/>
    <property type="gene ID" value="OFLC_0001261501"/>
</dbReference>
<evidence type="ECO:0000313" key="1">
    <source>
        <dbReference type="EMBL" id="VDP11746.1"/>
    </source>
</evidence>
<name>A0A183HYQ2_9BILA</name>
<reference evidence="1 2" key="2">
    <citation type="submission" date="2018-11" db="EMBL/GenBank/DDBJ databases">
        <authorList>
            <consortium name="Pathogen Informatics"/>
        </authorList>
    </citation>
    <scope>NUCLEOTIDE SEQUENCE [LARGE SCALE GENOMIC DNA]</scope>
</reference>
<gene>
    <name evidence="1" type="ORF">OFLC_LOCUS12614</name>
</gene>
<dbReference type="EMBL" id="UZAJ01039883">
    <property type="protein sequence ID" value="VDP11746.1"/>
    <property type="molecule type" value="Genomic_DNA"/>
</dbReference>
<dbReference type="AlphaFoldDB" id="A0A183HYQ2"/>
<sequence length="69" mass="8216">MDHCHNLTDFITGLKYFTIIFCSPTMGKVDFYYVFEDQREINPIPILLSVLLELAENKKTPYYQLNRRP</sequence>
<proteinExistence type="predicted"/>
<reference evidence="3" key="1">
    <citation type="submission" date="2016-06" db="UniProtKB">
        <authorList>
            <consortium name="WormBaseParasite"/>
        </authorList>
    </citation>
    <scope>IDENTIFICATION</scope>
</reference>
<evidence type="ECO:0000313" key="2">
    <source>
        <dbReference type="Proteomes" id="UP000267606"/>
    </source>
</evidence>
<accession>A0A183HYQ2</accession>
<dbReference type="Proteomes" id="UP000267606">
    <property type="component" value="Unassembled WGS sequence"/>
</dbReference>
<protein>
    <submittedName>
        <fullName evidence="3">Ovule protein</fullName>
    </submittedName>
</protein>